<keyword evidence="3" id="KW-0812">Transmembrane</keyword>
<proteinExistence type="predicted"/>
<evidence type="ECO:0000313" key="5">
    <source>
        <dbReference type="Proteomes" id="UP000660262"/>
    </source>
</evidence>
<keyword evidence="5" id="KW-1185">Reference proteome</keyword>
<feature type="compositionally biased region" description="Pro residues" evidence="2">
    <location>
        <begin position="307"/>
        <end position="316"/>
    </location>
</feature>
<dbReference type="Pfam" id="PF00612">
    <property type="entry name" value="IQ"/>
    <property type="match status" value="1"/>
</dbReference>
<dbReference type="PROSITE" id="PS50096">
    <property type="entry name" value="IQ"/>
    <property type="match status" value="1"/>
</dbReference>
<reference evidence="4" key="1">
    <citation type="submission" date="2020-10" db="EMBL/GenBank/DDBJ databases">
        <title>Unveiling of a novel bifunctional photoreceptor, Dualchrome1, isolated from a cosmopolitan green alga.</title>
        <authorList>
            <person name="Suzuki S."/>
            <person name="Kawachi M."/>
        </authorList>
    </citation>
    <scope>NUCLEOTIDE SEQUENCE</scope>
    <source>
        <strain evidence="4">NIES 2893</strain>
    </source>
</reference>
<dbReference type="Gene3D" id="1.20.5.190">
    <property type="match status" value="1"/>
</dbReference>
<keyword evidence="1" id="KW-0175">Coiled coil</keyword>
<feature type="transmembrane region" description="Helical" evidence="3">
    <location>
        <begin position="362"/>
        <end position="385"/>
    </location>
</feature>
<protein>
    <submittedName>
        <fullName evidence="4">Uncharacterized protein</fullName>
    </submittedName>
</protein>
<comment type="caution">
    <text evidence="4">The sequence shown here is derived from an EMBL/GenBank/DDBJ whole genome shotgun (WGS) entry which is preliminary data.</text>
</comment>
<dbReference type="Proteomes" id="UP000660262">
    <property type="component" value="Unassembled WGS sequence"/>
</dbReference>
<keyword evidence="3" id="KW-1133">Transmembrane helix</keyword>
<accession>A0A830HPG9</accession>
<feature type="region of interest" description="Disordered" evidence="2">
    <location>
        <begin position="572"/>
        <end position="603"/>
    </location>
</feature>
<keyword evidence="3" id="KW-0472">Membrane</keyword>
<dbReference type="InterPro" id="IPR036869">
    <property type="entry name" value="J_dom_sf"/>
</dbReference>
<evidence type="ECO:0000256" key="2">
    <source>
        <dbReference type="SAM" id="MobiDB-lite"/>
    </source>
</evidence>
<dbReference type="EMBL" id="BNJQ01000024">
    <property type="protein sequence ID" value="GHP09376.1"/>
    <property type="molecule type" value="Genomic_DNA"/>
</dbReference>
<name>A0A830HPG9_9CHLO</name>
<feature type="compositionally biased region" description="Basic and acidic residues" evidence="2">
    <location>
        <begin position="594"/>
        <end position="603"/>
    </location>
</feature>
<feature type="coiled-coil region" evidence="1">
    <location>
        <begin position="534"/>
        <end position="568"/>
    </location>
</feature>
<evidence type="ECO:0000256" key="1">
    <source>
        <dbReference type="SAM" id="Coils"/>
    </source>
</evidence>
<dbReference type="AlphaFoldDB" id="A0A830HPG9"/>
<dbReference type="InterPro" id="IPR000048">
    <property type="entry name" value="IQ_motif_EF-hand-BS"/>
</dbReference>
<evidence type="ECO:0000313" key="4">
    <source>
        <dbReference type="EMBL" id="GHP09376.1"/>
    </source>
</evidence>
<dbReference type="CDD" id="cd23767">
    <property type="entry name" value="IQCD"/>
    <property type="match status" value="1"/>
</dbReference>
<feature type="compositionally biased region" description="Low complexity" evidence="2">
    <location>
        <begin position="317"/>
        <end position="333"/>
    </location>
</feature>
<feature type="compositionally biased region" description="Polar residues" evidence="2">
    <location>
        <begin position="335"/>
        <end position="346"/>
    </location>
</feature>
<gene>
    <name evidence="4" type="ORF">PPROV_000811100</name>
</gene>
<evidence type="ECO:0000256" key="3">
    <source>
        <dbReference type="SAM" id="Phobius"/>
    </source>
</evidence>
<feature type="region of interest" description="Disordered" evidence="2">
    <location>
        <begin position="299"/>
        <end position="356"/>
    </location>
</feature>
<dbReference type="Gene3D" id="1.10.287.110">
    <property type="entry name" value="DnaJ domain"/>
    <property type="match status" value="1"/>
</dbReference>
<organism evidence="4 5">
    <name type="scientific">Pycnococcus provasolii</name>
    <dbReference type="NCBI Taxonomy" id="41880"/>
    <lineage>
        <taxon>Eukaryota</taxon>
        <taxon>Viridiplantae</taxon>
        <taxon>Chlorophyta</taxon>
        <taxon>Pseudoscourfieldiophyceae</taxon>
        <taxon>Pseudoscourfieldiales</taxon>
        <taxon>Pycnococcaceae</taxon>
        <taxon>Pycnococcus</taxon>
    </lineage>
</organism>
<sequence>MGRRKKTKRAGWSQRSLGVECTDVKAPGEGRECGLCPPLTTGDGVICEVTSQRTVEGKIKAEVSSALSGSMLEMVRDHLPPNVTEDTAPVFAGASMNTTFLGATPDTFASGQIRFRLVKAMASALSLPQDRMRIRKVEASGMQNQDVGSSARKLLDTIMVPTTTISFDVLGDEEMVKATNLIGSDRPAMFSATGVSKMLKQKLDDAHESTTMKNAIMGELEGQISPVPALISYDSRAIEEEYMSVATCAVLQGGSLSTDSSALDPCSAREARLTAERAKQISIVTRTANTVEMDRINLQDNLRDPPKPPPSPPLPPTTTTTTSTTAAATTKAPVDSTTGVTTRSVSETTKEKKKDDDDNNTMIYIIAIVVGLVALIGVSSAYMFFKHRDQPGKSHSFRSASSRSMKSHSFNAAFDVTEKDLAPRLSAEDIQSHNFIVPNEDKEIDAATAIQRHYRGYSTRKRSAEPEFDVQYVQGQDSFMDDAFKTLNVSPNASKEEIWLSYTSLMEKCQNQIEKAQKGKREDGTDSGTVDAIISFMEAKMQQIEMAKQQLDDDVERARLALNRIDQAHRRAVADDAVDPSLQSQRSGVLFRSESVDEGVRRD</sequence>